<dbReference type="Proteomes" id="UP000824264">
    <property type="component" value="Unassembled WGS sequence"/>
</dbReference>
<gene>
    <name evidence="5" type="ORF">H9874_09650</name>
</gene>
<keyword evidence="2" id="KW-0540">Nuclease</keyword>
<accession>A0A9D1R1S7</accession>
<evidence type="ECO:0000256" key="3">
    <source>
        <dbReference type="ARBA" id="ARBA00022801"/>
    </source>
</evidence>
<dbReference type="GO" id="GO:0003676">
    <property type="term" value="F:nucleic acid binding"/>
    <property type="evidence" value="ECO:0007669"/>
    <property type="project" value="InterPro"/>
</dbReference>
<protein>
    <submittedName>
        <fullName evidence="5">VRR-NUC domain-containing protein</fullName>
    </submittedName>
</protein>
<reference evidence="5" key="1">
    <citation type="journal article" date="2021" name="PeerJ">
        <title>Extensive microbial diversity within the chicken gut microbiome revealed by metagenomics and culture.</title>
        <authorList>
            <person name="Gilroy R."/>
            <person name="Ravi A."/>
            <person name="Getino M."/>
            <person name="Pursley I."/>
            <person name="Horton D.L."/>
            <person name="Alikhan N.F."/>
            <person name="Baker D."/>
            <person name="Gharbi K."/>
            <person name="Hall N."/>
            <person name="Watson M."/>
            <person name="Adriaenssens E.M."/>
            <person name="Foster-Nyarko E."/>
            <person name="Jarju S."/>
            <person name="Secka A."/>
            <person name="Antonio M."/>
            <person name="Oren A."/>
            <person name="Chaudhuri R.R."/>
            <person name="La Ragione R."/>
            <person name="Hildebrand F."/>
            <person name="Pallen M.J."/>
        </authorList>
    </citation>
    <scope>NUCLEOTIDE SEQUENCE</scope>
    <source>
        <strain evidence="5">ChiSxjej5B17-1746</strain>
    </source>
</reference>
<dbReference type="AlphaFoldDB" id="A0A9D1R1S7"/>
<dbReference type="Gene3D" id="3.40.1350.10">
    <property type="match status" value="1"/>
</dbReference>
<reference evidence="5" key="2">
    <citation type="submission" date="2021-04" db="EMBL/GenBank/DDBJ databases">
        <authorList>
            <person name="Gilroy R."/>
        </authorList>
    </citation>
    <scope>NUCLEOTIDE SEQUENCE</scope>
    <source>
        <strain evidence="5">ChiSxjej5B17-1746</strain>
    </source>
</reference>
<dbReference type="Pfam" id="PF08774">
    <property type="entry name" value="VRR_NUC"/>
    <property type="match status" value="1"/>
</dbReference>
<keyword evidence="3" id="KW-0378">Hydrolase</keyword>
<name>A0A9D1R1S7_9BACT</name>
<dbReference type="InterPro" id="IPR014883">
    <property type="entry name" value="VRR_NUC"/>
</dbReference>
<feature type="domain" description="VRR-NUC" evidence="4">
    <location>
        <begin position="10"/>
        <end position="110"/>
    </location>
</feature>
<comment type="caution">
    <text evidence="5">The sequence shown here is derived from an EMBL/GenBank/DDBJ whole genome shotgun (WGS) entry which is preliminary data.</text>
</comment>
<evidence type="ECO:0000259" key="4">
    <source>
        <dbReference type="SMART" id="SM00990"/>
    </source>
</evidence>
<feature type="non-terminal residue" evidence="5">
    <location>
        <position position="117"/>
    </location>
</feature>
<evidence type="ECO:0000313" key="5">
    <source>
        <dbReference type="EMBL" id="HIW79390.1"/>
    </source>
</evidence>
<proteinExistence type="predicted"/>
<dbReference type="EMBL" id="DXGI01000361">
    <property type="protein sequence ID" value="HIW79390.1"/>
    <property type="molecule type" value="Genomic_DNA"/>
</dbReference>
<dbReference type="GO" id="GO:0004518">
    <property type="term" value="F:nuclease activity"/>
    <property type="evidence" value="ECO:0007669"/>
    <property type="project" value="UniProtKB-KW"/>
</dbReference>
<sequence length="117" mass="13110">MGDRAMRVCPTESQEQKALFDWWRVYARNTPLLMLHIPNGGARNAITGARLKAEGVVAGVPDIFLAASRQGFHGLYIELKRRQGGRVSEAQERVIARLREAGYRVEVCKGWCEARAV</sequence>
<evidence type="ECO:0000313" key="6">
    <source>
        <dbReference type="Proteomes" id="UP000824264"/>
    </source>
</evidence>
<dbReference type="SMART" id="SM00990">
    <property type="entry name" value="VRR_NUC"/>
    <property type="match status" value="1"/>
</dbReference>
<evidence type="ECO:0000256" key="1">
    <source>
        <dbReference type="ARBA" id="ARBA00001946"/>
    </source>
</evidence>
<dbReference type="InterPro" id="IPR011856">
    <property type="entry name" value="tRNA_endonuc-like_dom_sf"/>
</dbReference>
<organism evidence="5 6">
    <name type="scientific">Candidatus Bilophila faecipullorum</name>
    <dbReference type="NCBI Taxonomy" id="2838482"/>
    <lineage>
        <taxon>Bacteria</taxon>
        <taxon>Pseudomonadati</taxon>
        <taxon>Thermodesulfobacteriota</taxon>
        <taxon>Desulfovibrionia</taxon>
        <taxon>Desulfovibrionales</taxon>
        <taxon>Desulfovibrionaceae</taxon>
        <taxon>Bilophila</taxon>
    </lineage>
</organism>
<evidence type="ECO:0000256" key="2">
    <source>
        <dbReference type="ARBA" id="ARBA00022722"/>
    </source>
</evidence>
<comment type="cofactor">
    <cofactor evidence="1">
        <name>Mg(2+)</name>
        <dbReference type="ChEBI" id="CHEBI:18420"/>
    </cofactor>
</comment>
<dbReference type="GO" id="GO:0016788">
    <property type="term" value="F:hydrolase activity, acting on ester bonds"/>
    <property type="evidence" value="ECO:0007669"/>
    <property type="project" value="InterPro"/>
</dbReference>